<dbReference type="EMBL" id="JAUIQD010000001">
    <property type="protein sequence ID" value="KAK3364616.1"/>
    <property type="molecule type" value="Genomic_DNA"/>
</dbReference>
<protein>
    <submittedName>
        <fullName evidence="2">Acyl-CoA N-acyltransferase</fullName>
    </submittedName>
</protein>
<dbReference type="InterPro" id="IPR052523">
    <property type="entry name" value="Trichothecene_AcTrans"/>
</dbReference>
<sequence length="213" mass="23939">MPLQVRQATEEDVQAMADIATKAFRDTVSAILFPPHLRSLSPVDEETPWRAARTLKRMREGIDTAVVVDTAEDGSETVIAFVQWEPPAELKKQLGEVEEEIMPVTLDMKSVQTLLDDIDNQTREVLGPEGHSKMWYVMIIAVDPNHHRRGAGKMLIRQGMQRAAAEGRSIYLSATPEGRPLYESLGFKTLAIHDVRGNPYHAMLWMPPSHCIE</sequence>
<comment type="caution">
    <text evidence="2">The sequence shown here is derived from an EMBL/GenBank/DDBJ whole genome shotgun (WGS) entry which is preliminary data.</text>
</comment>
<reference evidence="2" key="1">
    <citation type="journal article" date="2023" name="Mol. Phylogenet. Evol.">
        <title>Genome-scale phylogeny and comparative genomics of the fungal order Sordariales.</title>
        <authorList>
            <person name="Hensen N."/>
            <person name="Bonometti L."/>
            <person name="Westerberg I."/>
            <person name="Brannstrom I.O."/>
            <person name="Guillou S."/>
            <person name="Cros-Aarteil S."/>
            <person name="Calhoun S."/>
            <person name="Haridas S."/>
            <person name="Kuo A."/>
            <person name="Mondo S."/>
            <person name="Pangilinan J."/>
            <person name="Riley R."/>
            <person name="LaButti K."/>
            <person name="Andreopoulos B."/>
            <person name="Lipzen A."/>
            <person name="Chen C."/>
            <person name="Yan M."/>
            <person name="Daum C."/>
            <person name="Ng V."/>
            <person name="Clum A."/>
            <person name="Steindorff A."/>
            <person name="Ohm R.A."/>
            <person name="Martin F."/>
            <person name="Silar P."/>
            <person name="Natvig D.O."/>
            <person name="Lalanne C."/>
            <person name="Gautier V."/>
            <person name="Ament-Velasquez S.L."/>
            <person name="Kruys A."/>
            <person name="Hutchinson M.I."/>
            <person name="Powell A.J."/>
            <person name="Barry K."/>
            <person name="Miller A.N."/>
            <person name="Grigoriev I.V."/>
            <person name="Debuchy R."/>
            <person name="Gladieux P."/>
            <person name="Hiltunen Thoren M."/>
            <person name="Johannesson H."/>
        </authorList>
    </citation>
    <scope>NUCLEOTIDE SEQUENCE</scope>
    <source>
        <strain evidence="2">CBS 955.72</strain>
    </source>
</reference>
<dbReference type="PANTHER" id="PTHR42791:SF2">
    <property type="entry name" value="N-ACETYLTRANSFERASE DOMAIN-CONTAINING PROTEIN"/>
    <property type="match status" value="1"/>
</dbReference>
<dbReference type="CDD" id="cd04301">
    <property type="entry name" value="NAT_SF"/>
    <property type="match status" value="1"/>
</dbReference>
<dbReference type="InterPro" id="IPR000182">
    <property type="entry name" value="GNAT_dom"/>
</dbReference>
<keyword evidence="3" id="KW-1185">Reference proteome</keyword>
<reference evidence="2" key="2">
    <citation type="submission" date="2023-06" db="EMBL/GenBank/DDBJ databases">
        <authorList>
            <consortium name="Lawrence Berkeley National Laboratory"/>
            <person name="Haridas S."/>
            <person name="Hensen N."/>
            <person name="Bonometti L."/>
            <person name="Westerberg I."/>
            <person name="Brannstrom I.O."/>
            <person name="Guillou S."/>
            <person name="Cros-Aarteil S."/>
            <person name="Calhoun S."/>
            <person name="Kuo A."/>
            <person name="Mondo S."/>
            <person name="Pangilinan J."/>
            <person name="Riley R."/>
            <person name="Labutti K."/>
            <person name="Andreopoulos B."/>
            <person name="Lipzen A."/>
            <person name="Chen C."/>
            <person name="Yanf M."/>
            <person name="Daum C."/>
            <person name="Ng V."/>
            <person name="Clum A."/>
            <person name="Steindorff A."/>
            <person name="Ohm R."/>
            <person name="Martin F."/>
            <person name="Silar P."/>
            <person name="Natvig D."/>
            <person name="Lalanne C."/>
            <person name="Gautier V."/>
            <person name="Ament-Velasquez S.L."/>
            <person name="Kruys A."/>
            <person name="Hutchinson M.I."/>
            <person name="Powell A.J."/>
            <person name="Barry K."/>
            <person name="Miller A.N."/>
            <person name="Grigoriev I.V."/>
            <person name="Debuchy R."/>
            <person name="Gladieux P."/>
            <person name="Thoren M.H."/>
            <person name="Johannesson H."/>
        </authorList>
    </citation>
    <scope>NUCLEOTIDE SEQUENCE</scope>
    <source>
        <strain evidence="2">CBS 955.72</strain>
    </source>
</reference>
<accession>A0AAJ0HXA9</accession>
<evidence type="ECO:0000313" key="3">
    <source>
        <dbReference type="Proteomes" id="UP001275084"/>
    </source>
</evidence>
<dbReference type="PROSITE" id="PS51186">
    <property type="entry name" value="GNAT"/>
    <property type="match status" value="1"/>
</dbReference>
<organism evidence="2 3">
    <name type="scientific">Lasiosphaeria hispida</name>
    <dbReference type="NCBI Taxonomy" id="260671"/>
    <lineage>
        <taxon>Eukaryota</taxon>
        <taxon>Fungi</taxon>
        <taxon>Dikarya</taxon>
        <taxon>Ascomycota</taxon>
        <taxon>Pezizomycotina</taxon>
        <taxon>Sordariomycetes</taxon>
        <taxon>Sordariomycetidae</taxon>
        <taxon>Sordariales</taxon>
        <taxon>Lasiosphaeriaceae</taxon>
        <taxon>Lasiosphaeria</taxon>
    </lineage>
</organism>
<dbReference type="GO" id="GO:0016747">
    <property type="term" value="F:acyltransferase activity, transferring groups other than amino-acyl groups"/>
    <property type="evidence" value="ECO:0007669"/>
    <property type="project" value="InterPro"/>
</dbReference>
<dbReference type="Gene3D" id="3.40.630.30">
    <property type="match status" value="1"/>
</dbReference>
<feature type="domain" description="N-acetyltransferase" evidence="1">
    <location>
        <begin position="65"/>
        <end position="211"/>
    </location>
</feature>
<dbReference type="InterPro" id="IPR016181">
    <property type="entry name" value="Acyl_CoA_acyltransferase"/>
</dbReference>
<dbReference type="PANTHER" id="PTHR42791">
    <property type="entry name" value="GNAT FAMILY ACETYLTRANSFERASE"/>
    <property type="match status" value="1"/>
</dbReference>
<dbReference type="Proteomes" id="UP001275084">
    <property type="component" value="Unassembled WGS sequence"/>
</dbReference>
<evidence type="ECO:0000313" key="2">
    <source>
        <dbReference type="EMBL" id="KAK3364616.1"/>
    </source>
</evidence>
<dbReference type="SUPFAM" id="SSF55729">
    <property type="entry name" value="Acyl-CoA N-acyltransferases (Nat)"/>
    <property type="match status" value="1"/>
</dbReference>
<dbReference type="AlphaFoldDB" id="A0AAJ0HXA9"/>
<proteinExistence type="predicted"/>
<evidence type="ECO:0000259" key="1">
    <source>
        <dbReference type="PROSITE" id="PS51186"/>
    </source>
</evidence>
<dbReference type="Pfam" id="PF13508">
    <property type="entry name" value="Acetyltransf_7"/>
    <property type="match status" value="1"/>
</dbReference>
<gene>
    <name evidence="2" type="ORF">B0T25DRAFT_587807</name>
</gene>
<name>A0AAJ0HXA9_9PEZI</name>